<comment type="caution">
    <text evidence="7">The sequence shown here is derived from an EMBL/GenBank/DDBJ whole genome shotgun (WGS) entry which is preliminary data.</text>
</comment>
<dbReference type="PANTHER" id="PTHR21040:SF11">
    <property type="entry name" value="BETA-N-ACETYLHEXOSAMINIDASE"/>
    <property type="match status" value="1"/>
</dbReference>
<dbReference type="PANTHER" id="PTHR21040">
    <property type="entry name" value="BCDNA.GH04120"/>
    <property type="match status" value="1"/>
</dbReference>
<dbReference type="GO" id="GO:0005975">
    <property type="term" value="P:carbohydrate metabolic process"/>
    <property type="evidence" value="ECO:0007669"/>
    <property type="project" value="InterPro"/>
</dbReference>
<dbReference type="EMBL" id="JAHQIW010005386">
    <property type="protein sequence ID" value="KAJ1365905.1"/>
    <property type="molecule type" value="Genomic_DNA"/>
</dbReference>
<name>A0AAD5QXY9_PARTN</name>
<dbReference type="GO" id="GO:0004563">
    <property type="term" value="F:beta-N-acetylhexosaminidase activity"/>
    <property type="evidence" value="ECO:0007669"/>
    <property type="project" value="UniProtKB-EC"/>
</dbReference>
<evidence type="ECO:0000256" key="1">
    <source>
        <dbReference type="ARBA" id="ARBA00001231"/>
    </source>
</evidence>
<evidence type="ECO:0000313" key="8">
    <source>
        <dbReference type="Proteomes" id="UP001196413"/>
    </source>
</evidence>
<dbReference type="InterPro" id="IPR015883">
    <property type="entry name" value="Glyco_hydro_20_cat"/>
</dbReference>
<dbReference type="EC" id="3.2.1.52" evidence="3"/>
<evidence type="ECO:0000256" key="5">
    <source>
        <dbReference type="SAM" id="MobiDB-lite"/>
    </source>
</evidence>
<keyword evidence="8" id="KW-1185">Reference proteome</keyword>
<evidence type="ECO:0000256" key="3">
    <source>
        <dbReference type="ARBA" id="ARBA00012663"/>
    </source>
</evidence>
<dbReference type="SUPFAM" id="SSF51445">
    <property type="entry name" value="(Trans)glycosidases"/>
    <property type="match status" value="1"/>
</dbReference>
<evidence type="ECO:0000256" key="2">
    <source>
        <dbReference type="ARBA" id="ARBA00006285"/>
    </source>
</evidence>
<dbReference type="InterPro" id="IPR017853">
    <property type="entry name" value="GH"/>
</dbReference>
<dbReference type="AlphaFoldDB" id="A0AAD5QXY9"/>
<sequence length="311" mass="34751">MLWLSPAIAAPFENDRAIHPLPEESKEYGNHEHGGGGVQAEGAPLPIIRNEDGDGVDPDRVDGPDAVAYKVDQEQEQLPAVGGVVAPNDVFGKQPQNAPHLSDFDDEVYPHINTNGKFIPHRRIVHLDLKGGAFKPEFFTEMFFYFNRIKATGVLIEWEDMFPYSGNLSAAVNGNAYSLEDVENILKEAKRHRLEVIPLVQTFGHLEWILKLEKFAHLREDSRFPQVICFPEPEAWDLITDMIDQVAAVHRKYGMTFFHMGADEAFQVGICNASLIEMGRQGSRDRLNALAHIQDCQIHQGEVLGNCASVA</sequence>
<dbReference type="InterPro" id="IPR038901">
    <property type="entry name" value="HEXDC-like"/>
</dbReference>
<reference evidence="7" key="1">
    <citation type="submission" date="2021-06" db="EMBL/GenBank/DDBJ databases">
        <title>Parelaphostrongylus tenuis whole genome reference sequence.</title>
        <authorList>
            <person name="Garwood T.J."/>
            <person name="Larsen P.A."/>
            <person name="Fountain-Jones N.M."/>
            <person name="Garbe J.R."/>
            <person name="Macchietto M.G."/>
            <person name="Kania S.A."/>
            <person name="Gerhold R.W."/>
            <person name="Richards J.E."/>
            <person name="Wolf T.M."/>
        </authorList>
    </citation>
    <scope>NUCLEOTIDE SEQUENCE</scope>
    <source>
        <strain evidence="7">MNPRO001-30</strain>
        <tissue evidence="7">Meninges</tissue>
    </source>
</reference>
<feature type="region of interest" description="Disordered" evidence="5">
    <location>
        <begin position="24"/>
        <end position="43"/>
    </location>
</feature>
<comment type="catalytic activity">
    <reaction evidence="1">
        <text>Hydrolysis of terminal non-reducing N-acetyl-D-hexosamine residues in N-acetyl-beta-D-hexosaminides.</text>
        <dbReference type="EC" id="3.2.1.52"/>
    </reaction>
</comment>
<dbReference type="Pfam" id="PF00728">
    <property type="entry name" value="Glyco_hydro_20"/>
    <property type="match status" value="1"/>
</dbReference>
<protein>
    <recommendedName>
        <fullName evidence="3">beta-N-acetylhexosaminidase</fullName>
        <ecNumber evidence="3">3.2.1.52</ecNumber>
    </recommendedName>
</protein>
<evidence type="ECO:0000259" key="6">
    <source>
        <dbReference type="Pfam" id="PF00728"/>
    </source>
</evidence>
<feature type="domain" description="Glycoside hydrolase family 20 catalytic" evidence="6">
    <location>
        <begin position="173"/>
        <end position="269"/>
    </location>
</feature>
<evidence type="ECO:0000313" key="7">
    <source>
        <dbReference type="EMBL" id="KAJ1365905.1"/>
    </source>
</evidence>
<gene>
    <name evidence="7" type="ORF">KIN20_026375</name>
</gene>
<organism evidence="7 8">
    <name type="scientific">Parelaphostrongylus tenuis</name>
    <name type="common">Meningeal worm</name>
    <dbReference type="NCBI Taxonomy" id="148309"/>
    <lineage>
        <taxon>Eukaryota</taxon>
        <taxon>Metazoa</taxon>
        <taxon>Ecdysozoa</taxon>
        <taxon>Nematoda</taxon>
        <taxon>Chromadorea</taxon>
        <taxon>Rhabditida</taxon>
        <taxon>Rhabditina</taxon>
        <taxon>Rhabditomorpha</taxon>
        <taxon>Strongyloidea</taxon>
        <taxon>Metastrongylidae</taxon>
        <taxon>Parelaphostrongylus</taxon>
    </lineage>
</organism>
<feature type="compositionally biased region" description="Basic and acidic residues" evidence="5">
    <location>
        <begin position="24"/>
        <end position="34"/>
    </location>
</feature>
<accession>A0AAD5QXY9</accession>
<dbReference type="Proteomes" id="UP001196413">
    <property type="component" value="Unassembled WGS sequence"/>
</dbReference>
<dbReference type="Gene3D" id="3.20.20.80">
    <property type="entry name" value="Glycosidases"/>
    <property type="match status" value="1"/>
</dbReference>
<comment type="similarity">
    <text evidence="2">Belongs to the glycosyl hydrolase 20 family.</text>
</comment>
<keyword evidence="4" id="KW-0378">Hydrolase</keyword>
<proteinExistence type="inferred from homology"/>
<evidence type="ECO:0000256" key="4">
    <source>
        <dbReference type="ARBA" id="ARBA00022801"/>
    </source>
</evidence>